<comment type="similarity">
    <text evidence="5">Belongs to the class I-like SAM-binding methyltransferase superfamily. rRNA adenine N(6)-methyltransferase family.</text>
</comment>
<sequence length="218" mass="24839">MPSRRTSARTFPDNPSGIHLLKDPAVVRRMIRSAQLDPQDLVVEFGAGTGKLTSQLSGTGARIIAVERHPDLVARLERRFSEAENVRIVAGDARSVPLPRRPYAVVANIPYSISTSLFRRILTPDQTALQEADILVEWGFAKRVTAEQPRNFEIAWWQLRFELSIVGRVRPHSFAPPPSVDTAHLRIRRRSGVSAGLLQQQERRLRQLYRPSRRLRRR</sequence>
<dbReference type="CDD" id="cd02440">
    <property type="entry name" value="AdoMet_MTases"/>
    <property type="match status" value="1"/>
</dbReference>
<dbReference type="Proteomes" id="UP000460435">
    <property type="component" value="Unassembled WGS sequence"/>
</dbReference>
<feature type="binding site" evidence="5">
    <location>
        <position position="46"/>
    </location>
    <ligand>
        <name>S-adenosyl-L-methionine</name>
        <dbReference type="ChEBI" id="CHEBI:59789"/>
    </ligand>
</feature>
<feature type="binding site" evidence="5">
    <location>
        <position position="67"/>
    </location>
    <ligand>
        <name>S-adenosyl-L-methionine</name>
        <dbReference type="ChEBI" id="CHEBI:59789"/>
    </ligand>
</feature>
<dbReference type="SMART" id="SM00650">
    <property type="entry name" value="rADc"/>
    <property type="match status" value="1"/>
</dbReference>
<dbReference type="InterPro" id="IPR020598">
    <property type="entry name" value="rRNA_Ade_methylase_Trfase_N"/>
</dbReference>
<dbReference type="PROSITE" id="PS51689">
    <property type="entry name" value="SAM_RNA_A_N6_MT"/>
    <property type="match status" value="1"/>
</dbReference>
<gene>
    <name evidence="7" type="ORF">F7O44_02915</name>
</gene>
<feature type="binding site" evidence="5">
    <location>
        <position position="108"/>
    </location>
    <ligand>
        <name>S-adenosyl-L-methionine</name>
        <dbReference type="ChEBI" id="CHEBI:59789"/>
    </ligand>
</feature>
<dbReference type="AlphaFoldDB" id="A0A7K3M0P2"/>
<dbReference type="GO" id="GO:0000179">
    <property type="term" value="F:rRNA (adenine-N6,N6-)-dimethyltransferase activity"/>
    <property type="evidence" value="ECO:0007669"/>
    <property type="project" value="UniProtKB-UniRule"/>
</dbReference>
<dbReference type="Pfam" id="PF00398">
    <property type="entry name" value="RrnaAD"/>
    <property type="match status" value="1"/>
</dbReference>
<dbReference type="RefSeq" id="WP_281353368.1">
    <property type="nucleotide sequence ID" value="NZ_WLZY01000001.1"/>
</dbReference>
<protein>
    <submittedName>
        <fullName evidence="7">Methyltransferase domain-containing protein</fullName>
    </submittedName>
</protein>
<evidence type="ECO:0000259" key="6">
    <source>
        <dbReference type="SMART" id="SM00650"/>
    </source>
</evidence>
<dbReference type="PANTHER" id="PTHR11727">
    <property type="entry name" value="DIMETHYLADENOSINE TRANSFERASE"/>
    <property type="match status" value="1"/>
</dbReference>
<name>A0A7K3M0P2_9ACTN</name>
<dbReference type="GO" id="GO:0003723">
    <property type="term" value="F:RNA binding"/>
    <property type="evidence" value="ECO:0007669"/>
    <property type="project" value="UniProtKB-UniRule"/>
</dbReference>
<dbReference type="PANTHER" id="PTHR11727:SF7">
    <property type="entry name" value="DIMETHYLADENOSINE TRANSFERASE-RELATED"/>
    <property type="match status" value="1"/>
</dbReference>
<feature type="binding site" evidence="5">
    <location>
        <position position="19"/>
    </location>
    <ligand>
        <name>S-adenosyl-L-methionine</name>
        <dbReference type="ChEBI" id="CHEBI:59789"/>
    </ligand>
</feature>
<evidence type="ECO:0000256" key="5">
    <source>
        <dbReference type="PROSITE-ProRule" id="PRU01026"/>
    </source>
</evidence>
<feature type="binding site" evidence="5">
    <location>
        <position position="92"/>
    </location>
    <ligand>
        <name>S-adenosyl-L-methionine</name>
        <dbReference type="ChEBI" id="CHEBI:59789"/>
    </ligand>
</feature>
<dbReference type="SUPFAM" id="SSF53335">
    <property type="entry name" value="S-adenosyl-L-methionine-dependent methyltransferases"/>
    <property type="match status" value="1"/>
</dbReference>
<evidence type="ECO:0000313" key="8">
    <source>
        <dbReference type="Proteomes" id="UP000460435"/>
    </source>
</evidence>
<organism evidence="7 8">
    <name type="scientific">Phytoactinopolyspora mesophila</name>
    <dbReference type="NCBI Taxonomy" id="2650750"/>
    <lineage>
        <taxon>Bacteria</taxon>
        <taxon>Bacillati</taxon>
        <taxon>Actinomycetota</taxon>
        <taxon>Actinomycetes</taxon>
        <taxon>Jiangellales</taxon>
        <taxon>Jiangellaceae</taxon>
        <taxon>Phytoactinopolyspora</taxon>
    </lineage>
</organism>
<evidence type="ECO:0000256" key="2">
    <source>
        <dbReference type="ARBA" id="ARBA00022679"/>
    </source>
</evidence>
<keyword evidence="3 5" id="KW-0949">S-adenosyl-L-methionine</keyword>
<keyword evidence="8" id="KW-1185">Reference proteome</keyword>
<keyword evidence="1 5" id="KW-0489">Methyltransferase</keyword>
<proteinExistence type="inferred from homology"/>
<keyword evidence="4 5" id="KW-0694">RNA-binding</keyword>
<dbReference type="InterPro" id="IPR001737">
    <property type="entry name" value="KsgA/Erm"/>
</dbReference>
<comment type="caution">
    <text evidence="7">The sequence shown here is derived from an EMBL/GenBank/DDBJ whole genome shotgun (WGS) entry which is preliminary data.</text>
</comment>
<evidence type="ECO:0000313" key="7">
    <source>
        <dbReference type="EMBL" id="NDL56018.1"/>
    </source>
</evidence>
<evidence type="ECO:0000256" key="3">
    <source>
        <dbReference type="ARBA" id="ARBA00022691"/>
    </source>
</evidence>
<accession>A0A7K3M0P2</accession>
<feature type="domain" description="Ribosomal RNA adenine methylase transferase N-terminal" evidence="6">
    <location>
        <begin position="26"/>
        <end position="191"/>
    </location>
</feature>
<reference evidence="7 8" key="1">
    <citation type="submission" date="2019-11" db="EMBL/GenBank/DDBJ databases">
        <authorList>
            <person name="Li X.-J."/>
            <person name="Feng X.-M."/>
        </authorList>
    </citation>
    <scope>NUCLEOTIDE SEQUENCE [LARGE SCALE GENOMIC DNA]</scope>
    <source>
        <strain evidence="7 8">XMNu-373</strain>
    </source>
</reference>
<dbReference type="EMBL" id="WLZY01000001">
    <property type="protein sequence ID" value="NDL56018.1"/>
    <property type="molecule type" value="Genomic_DNA"/>
</dbReference>
<dbReference type="InterPro" id="IPR029063">
    <property type="entry name" value="SAM-dependent_MTases_sf"/>
</dbReference>
<keyword evidence="2 5" id="KW-0808">Transferase</keyword>
<feature type="binding site" evidence="5">
    <location>
        <position position="21"/>
    </location>
    <ligand>
        <name>S-adenosyl-L-methionine</name>
        <dbReference type="ChEBI" id="CHEBI:59789"/>
    </ligand>
</feature>
<evidence type="ECO:0000256" key="4">
    <source>
        <dbReference type="ARBA" id="ARBA00022884"/>
    </source>
</evidence>
<dbReference type="Gene3D" id="3.40.50.150">
    <property type="entry name" value="Vaccinia Virus protein VP39"/>
    <property type="match status" value="1"/>
</dbReference>
<evidence type="ECO:0000256" key="1">
    <source>
        <dbReference type="ARBA" id="ARBA00022603"/>
    </source>
</evidence>